<feature type="region of interest" description="Disordered" evidence="1">
    <location>
        <begin position="626"/>
        <end position="690"/>
    </location>
</feature>
<organism evidence="3 4">
    <name type="scientific">Helminthosporium victoriae virus 145S</name>
    <dbReference type="NCBI Taxonomy" id="2560520"/>
    <lineage>
        <taxon>Viruses</taxon>
        <taxon>Riboviria</taxon>
        <taxon>Orthornavirae</taxon>
        <taxon>Duplornaviricota</taxon>
        <taxon>Chrymotiviricetes</taxon>
        <taxon>Ghabrivirales</taxon>
        <taxon>Alphatotivirineae</taxon>
        <taxon>Chrysoviridae</taxon>
        <taxon>Alphachrysovirus</taxon>
        <taxon>Alphachrysovirus helminthosporii</taxon>
    </lineage>
</organism>
<protein>
    <submittedName>
        <fullName evidence="3">Capsid protein</fullName>
    </submittedName>
</protein>
<feature type="domain" description="Capsid protein N-terminal" evidence="2">
    <location>
        <begin position="87"/>
        <end position="454"/>
    </location>
</feature>
<dbReference type="EMBL" id="AF297177">
    <property type="protein sequence ID" value="AAM68954.1"/>
    <property type="molecule type" value="mRNA"/>
</dbReference>
<feature type="region of interest" description="Disordered" evidence="1">
    <location>
        <begin position="580"/>
        <end position="613"/>
    </location>
</feature>
<dbReference type="Pfam" id="PF21685">
    <property type="entry name" value="Fungal_virus_P2_N"/>
    <property type="match status" value="1"/>
</dbReference>
<dbReference type="OrthoDB" id="6143at10239"/>
<evidence type="ECO:0000259" key="2">
    <source>
        <dbReference type="Pfam" id="PF21685"/>
    </source>
</evidence>
<name>Q8JVB6_9VIRU</name>
<dbReference type="KEGG" id="vg:2943223"/>
<dbReference type="Proteomes" id="UP000243278">
    <property type="component" value="Genome"/>
</dbReference>
<sequence length="895" mass="100352">MADMFNAGKYDRRQAIYMAVRAGAPAFKKAVETVQKLEHWDPTKLPNKMADGKPMLFKGLQAVESYMERYSASSLDALSEEKNSFGYGIFGDIRRPAMLGANTVGIDVTVEWGSTEVDAEMHNGENRKMIVSTGTTTVRNEHGKDRAGISKATGWDRTECYSMSPSDVQTLCTLIDTGRAGFNKYTRLVKGMLVYLDLLNNGKQAIKKRIPNMISYDLKSVLGSYQHRDRSYIYCSNPDSPEYRVVLSLMSEAYPNDDMTCYGVANIPADGETNVIVVNGSAGSSVNYHVELTPQMVMASITQYATESGIADELESALVCASSLYHNRYLARVGLPRVVSSIDLIMPMFRPANEVRCARPSVAKELAISIGKLHQMCMFLTIKDILVAARGSTKAGFNYSSVVESYLTTQEEVVSVMNASVTPLRLLEMTPQMKWMYKIDAEAMQDLDSLSIFEVFWLCDGGVASVRNGGVMAFKKGVSDMMTDNPYHDILRKELAKSNVVFDFSKLPKGNFTIASRYIRDANEVVLPKLEYVTERVLIARECDYNPHDRVEHIINNRTRVTLSARKEAMESGRTKVAWGDIEVERPTGKGSDESESVLRFGSSDGRQSPGIEMFGLKSEARERLEKRRSLVSPPPFRQLSESASTRRAERLSVSSHGSRRSISVDLESVRSHSVDGDDDKTPTQSQNLRKRFDFSVLQKAVDEKKMPGSYESTPEKTEPTVTVEKIPGVKSSMGVSEEVENDKRAIYKADIIGSDRINGISAVNFHKLFRERFDEKQVSPSVMARLMAVLKNVGVRVNIAAMTADEINALMKMRDGYDRSYRSSESGHNREFREPDGRVLTMEINLRRMRCDRDKKPLREADETGLIPDHMARKLGREFFMAHHERDMILARVV</sequence>
<reference evidence="4" key="2">
    <citation type="submission" date="2000-08" db="EMBL/GenBank/DDBJ databases">
        <title>The Helminthosporium victoriae 145S virus dsRNA 1 codes for an RNA-dependent RNA polymerase.</title>
        <authorList>
            <person name="Soldevila A.I."/>
            <person name="Havens W.H."/>
            <person name="Ghabrial S.A."/>
        </authorList>
    </citation>
    <scope>NUCLEOTIDE SEQUENCE [LARGE SCALE GENOMIC DNA]</scope>
</reference>
<feature type="compositionally biased region" description="Basic and acidic residues" evidence="1">
    <location>
        <begin position="668"/>
        <end position="682"/>
    </location>
</feature>
<evidence type="ECO:0000313" key="3">
    <source>
        <dbReference type="EMBL" id="AAM68954.1"/>
    </source>
</evidence>
<accession>Q8JVB6</accession>
<dbReference type="GeneID" id="2943223"/>
<dbReference type="InterPro" id="IPR049324">
    <property type="entry name" value="P2_N_fungal_virus"/>
</dbReference>
<keyword evidence="4" id="KW-1185">Reference proteome</keyword>
<proteinExistence type="evidence at transcript level"/>
<feature type="compositionally biased region" description="Basic and acidic residues" evidence="1">
    <location>
        <begin position="583"/>
        <end position="593"/>
    </location>
</feature>
<reference evidence="3 4" key="1">
    <citation type="submission" date="2000-08" db="EMBL/GenBank/DDBJ databases">
        <title>Molecular characterization of Helminthosporium victoriae 145S virus dsRNA segments 2, 3 and 4.</title>
        <authorList>
            <person name="Soldevila A.I."/>
            <person name="Havens W.M."/>
            <person name="Huang S."/>
            <person name="Ghabrial S.A."/>
        </authorList>
    </citation>
    <scope>NUCLEOTIDE SEQUENCE [LARGE SCALE GENOMIC DNA]</scope>
</reference>
<evidence type="ECO:0000256" key="1">
    <source>
        <dbReference type="SAM" id="MobiDB-lite"/>
    </source>
</evidence>
<feature type="compositionally biased region" description="Low complexity" evidence="1">
    <location>
        <begin position="652"/>
        <end position="664"/>
    </location>
</feature>
<dbReference type="RefSeq" id="YP_052859.1">
    <property type="nucleotide sequence ID" value="NC_005979.1"/>
</dbReference>
<evidence type="ECO:0000313" key="4">
    <source>
        <dbReference type="Proteomes" id="UP000243278"/>
    </source>
</evidence>